<name>A0A8B8N474_9MYRT</name>
<dbReference type="AlphaFoldDB" id="A0A8B8N474"/>
<proteinExistence type="predicted"/>
<feature type="region of interest" description="Disordered" evidence="1">
    <location>
        <begin position="225"/>
        <end position="244"/>
    </location>
</feature>
<dbReference type="InterPro" id="IPR036770">
    <property type="entry name" value="Ankyrin_rpt-contain_sf"/>
</dbReference>
<dbReference type="GO" id="GO:0016020">
    <property type="term" value="C:membrane"/>
    <property type="evidence" value="ECO:0007669"/>
    <property type="project" value="TreeGrafter"/>
</dbReference>
<organism evidence="2 3">
    <name type="scientific">Rhodamnia argentea</name>
    <dbReference type="NCBI Taxonomy" id="178133"/>
    <lineage>
        <taxon>Eukaryota</taxon>
        <taxon>Viridiplantae</taxon>
        <taxon>Streptophyta</taxon>
        <taxon>Embryophyta</taxon>
        <taxon>Tracheophyta</taxon>
        <taxon>Spermatophyta</taxon>
        <taxon>Magnoliopsida</taxon>
        <taxon>eudicotyledons</taxon>
        <taxon>Gunneridae</taxon>
        <taxon>Pentapetalae</taxon>
        <taxon>rosids</taxon>
        <taxon>malvids</taxon>
        <taxon>Myrtales</taxon>
        <taxon>Myrtaceae</taxon>
        <taxon>Myrtoideae</taxon>
        <taxon>Myrteae</taxon>
        <taxon>Australasian group</taxon>
        <taxon>Rhodamnia</taxon>
    </lineage>
</organism>
<evidence type="ECO:0000256" key="1">
    <source>
        <dbReference type="SAM" id="MobiDB-lite"/>
    </source>
</evidence>
<accession>A0A8B8N474</accession>
<gene>
    <name evidence="3" type="primary">LOC115730335</name>
</gene>
<evidence type="ECO:0000313" key="2">
    <source>
        <dbReference type="Proteomes" id="UP000827889"/>
    </source>
</evidence>
<dbReference type="Proteomes" id="UP000827889">
    <property type="component" value="Chromosome 5"/>
</dbReference>
<dbReference type="GeneID" id="115730335"/>
<keyword evidence="2" id="KW-1185">Reference proteome</keyword>
<protein>
    <submittedName>
        <fullName evidence="3">Uncharacterized protein LOC115730335</fullName>
    </submittedName>
</protein>
<reference evidence="3" key="1">
    <citation type="submission" date="2025-08" db="UniProtKB">
        <authorList>
            <consortium name="RefSeq"/>
        </authorList>
    </citation>
    <scope>IDENTIFICATION</scope>
    <source>
        <tissue evidence="3">Leaf</tissue>
    </source>
</reference>
<dbReference type="SUPFAM" id="SSF48403">
    <property type="entry name" value="Ankyrin repeat"/>
    <property type="match status" value="1"/>
</dbReference>
<dbReference type="RefSeq" id="XP_030516834.2">
    <property type="nucleotide sequence ID" value="XM_030660974.2"/>
</dbReference>
<dbReference type="Gene3D" id="1.25.40.20">
    <property type="entry name" value="Ankyrin repeat-containing domain"/>
    <property type="match status" value="1"/>
</dbReference>
<evidence type="ECO:0000313" key="3">
    <source>
        <dbReference type="RefSeq" id="XP_030516834.2"/>
    </source>
</evidence>
<dbReference type="KEGG" id="rarg:115730335"/>
<sequence length="475" mass="53474">MISSAGIARKVPADALSMGSNLVNISPSVAIRYRTLEKVWSSNIADYSIFRMFGCSCYYQVSDGKLNVREMCIFYGHAREIEDSKGDAEEGKGYAAGKKISCDVSNDIIRNREKARKSHILVVRNFGSIQLLPFKIIFPYKFLAFDRDCGIESSNYSGNFGSMRKLMYKKRRSKRRLDHVKKKKTYFSASDFDMLAGWHGKESSMDTQGSSFLRPLPPLTEVHVDTTSGGRTTDKASQDGCGPSKVMTTAEINEKYRPLFEAAMKGDWKATEKILNEDREAMTAKVMTIGKTSTTLLDVAAMAGQDRLVENLVKRFPPKYNVAILTSALYHAARRGGIRMVEALVDRVDAKSESARHALSMAASYAPVQREVIWYLARRTTSAPDYGTMSCLITAGHLDIGLYLARRYPGLATSEDTENSSLLGELAKMKSCFRSGARLHFWEKSIYRCRFFSRFFVRYVQFEQLYPHALVCSNF</sequence>